<sequence>MAVRGHISPTLFYLQKAQPGEGMYADLGEFYQKAPAPPTTPVTMPPEYEKTEYAEISQFLRGPVKTDEEKEDESNNDGNSSPDKDSSPDKGEDPSPDMGDAGDRNSSGPVEFLVDI</sequence>
<dbReference type="Proteomes" id="UP000275408">
    <property type="component" value="Unassembled WGS sequence"/>
</dbReference>
<proteinExistence type="predicted"/>
<feature type="region of interest" description="Disordered" evidence="1">
    <location>
        <begin position="60"/>
        <end position="116"/>
    </location>
</feature>
<reference evidence="2 3" key="1">
    <citation type="journal article" date="2018" name="Sci. Rep.">
        <title>Comparative analysis of the Pocillopora damicornis genome highlights role of immune system in coral evolution.</title>
        <authorList>
            <person name="Cunning R."/>
            <person name="Bay R.A."/>
            <person name="Gillette P."/>
            <person name="Baker A.C."/>
            <person name="Traylor-Knowles N."/>
        </authorList>
    </citation>
    <scope>NUCLEOTIDE SEQUENCE [LARGE SCALE GENOMIC DNA]</scope>
    <source>
        <strain evidence="2">RSMAS</strain>
        <tissue evidence="2">Whole animal</tissue>
    </source>
</reference>
<organism evidence="2 3">
    <name type="scientific">Pocillopora damicornis</name>
    <name type="common">Cauliflower coral</name>
    <name type="synonym">Millepora damicornis</name>
    <dbReference type="NCBI Taxonomy" id="46731"/>
    <lineage>
        <taxon>Eukaryota</taxon>
        <taxon>Metazoa</taxon>
        <taxon>Cnidaria</taxon>
        <taxon>Anthozoa</taxon>
        <taxon>Hexacorallia</taxon>
        <taxon>Scleractinia</taxon>
        <taxon>Astrocoeniina</taxon>
        <taxon>Pocilloporidae</taxon>
        <taxon>Pocillopora</taxon>
    </lineage>
</organism>
<name>A0A3M6V2J0_POCDA</name>
<feature type="compositionally biased region" description="Basic and acidic residues" evidence="1">
    <location>
        <begin position="82"/>
        <end position="93"/>
    </location>
</feature>
<keyword evidence="3" id="KW-1185">Reference proteome</keyword>
<dbReference type="EMBL" id="RCHS01000229">
    <property type="protein sequence ID" value="RMX60135.1"/>
    <property type="molecule type" value="Genomic_DNA"/>
</dbReference>
<protein>
    <submittedName>
        <fullName evidence="2">Uncharacterized protein</fullName>
    </submittedName>
</protein>
<evidence type="ECO:0000313" key="3">
    <source>
        <dbReference type="Proteomes" id="UP000275408"/>
    </source>
</evidence>
<gene>
    <name evidence="2" type="ORF">pdam_00025670</name>
</gene>
<accession>A0A3M6V2J0</accession>
<dbReference type="AlphaFoldDB" id="A0A3M6V2J0"/>
<evidence type="ECO:0000256" key="1">
    <source>
        <dbReference type="SAM" id="MobiDB-lite"/>
    </source>
</evidence>
<evidence type="ECO:0000313" key="2">
    <source>
        <dbReference type="EMBL" id="RMX60135.1"/>
    </source>
</evidence>
<comment type="caution">
    <text evidence="2">The sequence shown here is derived from an EMBL/GenBank/DDBJ whole genome shotgun (WGS) entry which is preliminary data.</text>
</comment>